<evidence type="ECO:0000313" key="3">
    <source>
        <dbReference type="Proteomes" id="UP000267029"/>
    </source>
</evidence>
<name>A0A0R3U3H4_MESCO</name>
<organism evidence="2 3">
    <name type="scientific">Mesocestoides corti</name>
    <name type="common">Flatworm</name>
    <dbReference type="NCBI Taxonomy" id="53468"/>
    <lineage>
        <taxon>Eukaryota</taxon>
        <taxon>Metazoa</taxon>
        <taxon>Spiralia</taxon>
        <taxon>Lophotrochozoa</taxon>
        <taxon>Platyhelminthes</taxon>
        <taxon>Cestoda</taxon>
        <taxon>Eucestoda</taxon>
        <taxon>Cyclophyllidea</taxon>
        <taxon>Mesocestoididae</taxon>
        <taxon>Mesocestoides</taxon>
    </lineage>
</organism>
<evidence type="ECO:0000313" key="2">
    <source>
        <dbReference type="EMBL" id="VDD75113.1"/>
    </source>
</evidence>
<evidence type="ECO:0000256" key="1">
    <source>
        <dbReference type="SAM" id="MobiDB-lite"/>
    </source>
</evidence>
<reference evidence="2 3" key="1">
    <citation type="submission" date="2018-10" db="EMBL/GenBank/DDBJ databases">
        <authorList>
            <consortium name="Pathogen Informatics"/>
        </authorList>
    </citation>
    <scope>NUCLEOTIDE SEQUENCE [LARGE SCALE GENOMIC DNA]</scope>
</reference>
<dbReference type="Proteomes" id="UP000267029">
    <property type="component" value="Unassembled WGS sequence"/>
</dbReference>
<dbReference type="STRING" id="53468.A0A0R3U3H4"/>
<protein>
    <submittedName>
        <fullName evidence="2">Uncharacterized protein</fullName>
    </submittedName>
</protein>
<dbReference type="EMBL" id="UXSR01000123">
    <property type="protein sequence ID" value="VDD75113.1"/>
    <property type="molecule type" value="Genomic_DNA"/>
</dbReference>
<proteinExistence type="predicted"/>
<gene>
    <name evidence="2" type="ORF">MCOS_LOCUS1116</name>
</gene>
<dbReference type="AlphaFoldDB" id="A0A0R3U3H4"/>
<accession>A0A0R3U3H4</accession>
<feature type="region of interest" description="Disordered" evidence="1">
    <location>
        <begin position="313"/>
        <end position="342"/>
    </location>
</feature>
<keyword evidence="3" id="KW-1185">Reference proteome</keyword>
<sequence length="533" mass="57804">MLGIATSAASEVRGIGILSIQIRRVDLETPSEKSRAAIGGHLDIGGHAPWELQNPRIDASACRAATYEVGCLKGPNAMIHIETLLPLVSVCLGLLFPTLWQILVLSVAIVYCACVCRNSRAKMKKMFAKKIAPSPPTYNLQFAEVKDVDAEEEGVYDCSLVTAAVIQLTPKTVVSCEGATESVQGTRDTDLCDYGILTSHMTNDRSTHVFTFNDAASEGDVIDDSTQGCCVSTIRDGENDDNTSNDDYVRLEVLSCSANRTSVPSANGDHVVTSLTVDFSNLAPRSVCVSSRTVSTRTRKSNAGGTYSVKITDQRKLSKEQPSKKERQQAQEEREDLQRCEVEGQVARDGDVEEEHLVAESCQANESARPERKAQEIAAQNRQFLEAIHRDCSEVLRKAKEERAMRKKRLAETITRINRNDSFFSRSVANLDSSNSLSGMMTASATKAGGDQARTEGDVKKPSVRFSLGSNPTTSVPNENRLCMGYPICTSTPRQPLLAGRNRFCGDSLVSTAALSTPTGDVPSVTRLPDGSP</sequence>